<dbReference type="Pfam" id="PF04973">
    <property type="entry name" value="NMN_transporter"/>
    <property type="match status" value="1"/>
</dbReference>
<feature type="transmembrane region" description="Helical" evidence="10">
    <location>
        <begin position="87"/>
        <end position="114"/>
    </location>
</feature>
<dbReference type="GO" id="GO:0005886">
    <property type="term" value="C:plasma membrane"/>
    <property type="evidence" value="ECO:0007669"/>
    <property type="project" value="UniProtKB-SubCell"/>
</dbReference>
<evidence type="ECO:0000256" key="1">
    <source>
        <dbReference type="ARBA" id="ARBA00002672"/>
    </source>
</evidence>
<evidence type="ECO:0000313" key="12">
    <source>
        <dbReference type="Proteomes" id="UP000030185"/>
    </source>
</evidence>
<dbReference type="AlphaFoldDB" id="A0A098LH20"/>
<feature type="transmembrane region" description="Helical" evidence="10">
    <location>
        <begin position="6"/>
        <end position="38"/>
    </location>
</feature>
<evidence type="ECO:0000256" key="8">
    <source>
        <dbReference type="ARBA" id="ARBA00022989"/>
    </source>
</evidence>
<sequence>MSEIEIIATIFGVICVWLTIKQHIACWPIGLVQVVLYISVFYQAKLYADMVLHVIYVLLSIYGWYHWSESNINKESSGITLCGKFTYIYGALCLALTLILGFTFTLYTDASLTYPDSFIMSSSLIAQWLMSRKKLESWILWIHTDIVAIYVYWYKELYWTTGLYLLFLFMAISGLAEWRKDYYQAKSILVK</sequence>
<feature type="transmembrane region" description="Helical" evidence="10">
    <location>
        <begin position="159"/>
        <end position="178"/>
    </location>
</feature>
<keyword evidence="12" id="KW-1185">Reference proteome</keyword>
<keyword evidence="8 10" id="KW-1133">Transmembrane helix</keyword>
<comment type="similarity">
    <text evidence="3">Belongs to the nicotinamide ribonucleoside (NR) uptake permease (TC 4.B.1) family.</text>
</comment>
<evidence type="ECO:0000256" key="10">
    <source>
        <dbReference type="SAM" id="Phobius"/>
    </source>
</evidence>
<accession>A0A098LH20</accession>
<dbReference type="PANTHER" id="PTHR36122">
    <property type="entry name" value="NICOTINAMIDE RIBOSIDE TRANSPORTER PNUC"/>
    <property type="match status" value="1"/>
</dbReference>
<evidence type="ECO:0000256" key="2">
    <source>
        <dbReference type="ARBA" id="ARBA00004651"/>
    </source>
</evidence>
<dbReference type="InterPro" id="IPR006419">
    <property type="entry name" value="NMN_transpt_PnuC"/>
</dbReference>
<protein>
    <recommendedName>
        <fullName evidence="4">Nicotinamide riboside transporter PnuC</fullName>
    </recommendedName>
</protein>
<keyword evidence="7 10" id="KW-0812">Transmembrane</keyword>
<gene>
    <name evidence="11" type="ORF">MYP_2953</name>
</gene>
<reference evidence="11 12" key="1">
    <citation type="submission" date="2014-09" db="EMBL/GenBank/DDBJ databases">
        <title>Sporocytophaga myxococcoides PG-01 genome sequencing.</title>
        <authorList>
            <person name="Liu L."/>
            <person name="Gao P.J."/>
            <person name="Chen G.J."/>
            <person name="Wang L.S."/>
        </authorList>
    </citation>
    <scope>NUCLEOTIDE SEQUENCE [LARGE SCALE GENOMIC DNA]</scope>
    <source>
        <strain evidence="11 12">PG-01</strain>
    </source>
</reference>
<dbReference type="eggNOG" id="COG3201">
    <property type="taxonomic scope" value="Bacteria"/>
</dbReference>
<keyword evidence="6" id="KW-1003">Cell membrane</keyword>
<evidence type="ECO:0000256" key="7">
    <source>
        <dbReference type="ARBA" id="ARBA00022692"/>
    </source>
</evidence>
<keyword evidence="5" id="KW-0813">Transport</keyword>
<comment type="function">
    <text evidence="1">Required for nicotinamide riboside transport across the inner membrane.</text>
</comment>
<name>A0A098LH20_9BACT</name>
<organism evidence="11 12">
    <name type="scientific">Sporocytophaga myxococcoides</name>
    <dbReference type="NCBI Taxonomy" id="153721"/>
    <lineage>
        <taxon>Bacteria</taxon>
        <taxon>Pseudomonadati</taxon>
        <taxon>Bacteroidota</taxon>
        <taxon>Cytophagia</taxon>
        <taxon>Cytophagales</taxon>
        <taxon>Cytophagaceae</taxon>
        <taxon>Sporocytophaga</taxon>
    </lineage>
</organism>
<proteinExistence type="inferred from homology"/>
<dbReference type="Proteomes" id="UP000030185">
    <property type="component" value="Unassembled WGS sequence"/>
</dbReference>
<comment type="subcellular location">
    <subcellularLocation>
        <location evidence="2">Cell membrane</location>
        <topology evidence="2">Multi-pass membrane protein</topology>
    </subcellularLocation>
</comment>
<dbReference type="STRING" id="153721.MYP_2953"/>
<evidence type="ECO:0000256" key="3">
    <source>
        <dbReference type="ARBA" id="ARBA00006669"/>
    </source>
</evidence>
<evidence type="ECO:0000256" key="4">
    <source>
        <dbReference type="ARBA" id="ARBA00017522"/>
    </source>
</evidence>
<evidence type="ECO:0000256" key="5">
    <source>
        <dbReference type="ARBA" id="ARBA00022448"/>
    </source>
</evidence>
<dbReference type="NCBIfam" id="TIGR01528">
    <property type="entry name" value="NMN_trans_PnuC"/>
    <property type="match status" value="1"/>
</dbReference>
<dbReference type="OrthoDB" id="9791248at2"/>
<dbReference type="GO" id="GO:0034257">
    <property type="term" value="F:nicotinamide riboside transmembrane transporter activity"/>
    <property type="evidence" value="ECO:0007669"/>
    <property type="project" value="InterPro"/>
</dbReference>
<dbReference type="PANTHER" id="PTHR36122:SF2">
    <property type="entry name" value="NICOTINAMIDE RIBOSIDE TRANSPORTER PNUC"/>
    <property type="match status" value="1"/>
</dbReference>
<feature type="transmembrane region" description="Helical" evidence="10">
    <location>
        <begin position="50"/>
        <end position="67"/>
    </location>
</feature>
<keyword evidence="9 10" id="KW-0472">Membrane</keyword>
<comment type="caution">
    <text evidence="11">The sequence shown here is derived from an EMBL/GenBank/DDBJ whole genome shotgun (WGS) entry which is preliminary data.</text>
</comment>
<evidence type="ECO:0000256" key="9">
    <source>
        <dbReference type="ARBA" id="ARBA00023136"/>
    </source>
</evidence>
<evidence type="ECO:0000313" key="11">
    <source>
        <dbReference type="EMBL" id="GAL85724.1"/>
    </source>
</evidence>
<dbReference type="RefSeq" id="WP_045464542.1">
    <property type="nucleotide sequence ID" value="NZ_BBLT01000005.1"/>
</dbReference>
<dbReference type="EMBL" id="BBLT01000005">
    <property type="protein sequence ID" value="GAL85724.1"/>
    <property type="molecule type" value="Genomic_DNA"/>
</dbReference>
<evidence type="ECO:0000256" key="6">
    <source>
        <dbReference type="ARBA" id="ARBA00022475"/>
    </source>
</evidence>